<reference evidence="9" key="1">
    <citation type="journal article" date="2018" name="Nat. Med.">
        <title>Expanded skin virome in DOCK8-deficient patients.</title>
        <authorList>
            <consortium name="NISC Comparative Sequencing Program"/>
            <person name="Tirosh O."/>
            <person name="Conlan S."/>
            <person name="Deming C."/>
            <person name="Lee-Lin S.Q."/>
            <person name="Huang X."/>
            <person name="Su H.C."/>
            <person name="Freeman A.F."/>
            <person name="Segre J.A."/>
            <person name="Kong H.H."/>
        </authorList>
    </citation>
    <scope>NUCLEOTIDE SEQUENCE</scope>
    <source>
        <strain evidence="9">HPV-mSK_015</strain>
    </source>
</reference>
<evidence type="ECO:0000256" key="1">
    <source>
        <dbReference type="ARBA" id="ARBA00022561"/>
    </source>
</evidence>
<keyword evidence="3 7" id="KW-1161">Viral attachment to host cell</keyword>
<dbReference type="GO" id="GO:0039620">
    <property type="term" value="C:T=7 icosahedral viral capsid"/>
    <property type="evidence" value="ECO:0007669"/>
    <property type="project" value="UniProtKB-UniRule"/>
</dbReference>
<gene>
    <name evidence="7 8" type="primary">L1</name>
</gene>
<evidence type="ECO:0000313" key="9">
    <source>
        <dbReference type="EMBL" id="AYA93448.1"/>
    </source>
</evidence>
<name>A0A385PIC2_9PAPI</name>
<dbReference type="EMBL" id="MH777163">
    <property type="protein sequence ID" value="AYA93448.1"/>
    <property type="molecule type" value="Genomic_DNA"/>
</dbReference>
<dbReference type="GO" id="GO:0005198">
    <property type="term" value="F:structural molecule activity"/>
    <property type="evidence" value="ECO:0007669"/>
    <property type="project" value="UniProtKB-UniRule"/>
</dbReference>
<comment type="similarity">
    <text evidence="7 8">Belongs to the papillomaviridae L1 protein family.</text>
</comment>
<feature type="disulfide bond" description="Interchain (with Cys-450)" evidence="7">
    <location>
        <position position="185"/>
    </location>
</feature>
<dbReference type="Gene3D" id="2.60.175.20">
    <property type="entry name" value="Major capsid L1 (late) superfamily, Papillomavirus"/>
    <property type="match status" value="2"/>
</dbReference>
<evidence type="ECO:0000256" key="8">
    <source>
        <dbReference type="RuleBase" id="RU361248"/>
    </source>
</evidence>
<comment type="subcellular location">
    <subcellularLocation>
        <location evidence="7">Virion</location>
    </subcellularLocation>
    <subcellularLocation>
        <location evidence="7">Host nucleus</location>
    </subcellularLocation>
</comment>
<dbReference type="GO" id="GO:0019062">
    <property type="term" value="P:virion attachment to host cell"/>
    <property type="evidence" value="ECO:0007669"/>
    <property type="project" value="UniProtKB-UniRule"/>
</dbReference>
<accession>A0A385PIC2</accession>
<keyword evidence="7" id="KW-1164">Virus endocytosis by host</keyword>
<dbReference type="InterPro" id="IPR002210">
    <property type="entry name" value="Capsid_L1_Papillomavir"/>
</dbReference>
<evidence type="ECO:0000256" key="7">
    <source>
        <dbReference type="HAMAP-Rule" id="MF_04002"/>
    </source>
</evidence>
<keyword evidence="7" id="KW-1048">Host nucleus</keyword>
<keyword evidence="4 7" id="KW-0946">Virion</keyword>
<keyword evidence="7" id="KW-1162">Viral penetration into host cytoplasm</keyword>
<dbReference type="InterPro" id="IPR036973">
    <property type="entry name" value="Capsid_L1_sf_Papillomavir"/>
</dbReference>
<organism evidence="9">
    <name type="scientific">Human papillomavirus</name>
    <dbReference type="NCBI Taxonomy" id="10566"/>
    <lineage>
        <taxon>Viruses</taxon>
        <taxon>Monodnaviria</taxon>
        <taxon>Shotokuvirae</taxon>
        <taxon>Cossaviricota</taxon>
        <taxon>Papovaviricetes</taxon>
        <taxon>Zurhausenvirales</taxon>
        <taxon>Papillomaviridae</taxon>
    </lineage>
</organism>
<keyword evidence="2 7" id="KW-0945">Host-virus interaction</keyword>
<feature type="disulfide bond" description="Interchain (with Cys-185)" evidence="7">
    <location>
        <position position="450"/>
    </location>
</feature>
<evidence type="ECO:0000256" key="2">
    <source>
        <dbReference type="ARBA" id="ARBA00022581"/>
    </source>
</evidence>
<evidence type="ECO:0000256" key="6">
    <source>
        <dbReference type="ARBA" id="ARBA00023296"/>
    </source>
</evidence>
<evidence type="ECO:0000256" key="5">
    <source>
        <dbReference type="ARBA" id="ARBA00022921"/>
    </source>
</evidence>
<dbReference type="Pfam" id="PF00500">
    <property type="entry name" value="Late_protein_L1"/>
    <property type="match status" value="1"/>
</dbReference>
<keyword evidence="7" id="KW-1015">Disulfide bond</keyword>
<dbReference type="HAMAP" id="MF_04002">
    <property type="entry name" value="PPV_L1"/>
    <property type="match status" value="1"/>
</dbReference>
<dbReference type="GO" id="GO:0042025">
    <property type="term" value="C:host cell nucleus"/>
    <property type="evidence" value="ECO:0007669"/>
    <property type="project" value="UniProtKB-SubCell"/>
</dbReference>
<dbReference type="PRINTS" id="PR00865">
    <property type="entry name" value="HPVCAPSIDL1"/>
</dbReference>
<evidence type="ECO:0000256" key="3">
    <source>
        <dbReference type="ARBA" id="ARBA00022804"/>
    </source>
</evidence>
<proteinExistence type="inferred from homology"/>
<keyword evidence="5 7" id="KW-0426">Late protein</keyword>
<keyword evidence="8" id="KW-1145">T=7 icosahedral capsid protein</keyword>
<sequence length="524" mass="59672">MLMFNLLQMSLWLPTSGKLYLPPARPTPRVLHTDEYIRPTNIYFCASTDRLLTVGHPYFPIHNAGDPKKIDVPKVSGCQYRVFRLKLPDPNKFALVNPDIYNPDEERLVWQLKAIEFGRGGPLGVSVSGHPLFNKFTDAEGPRNYPGAQTDDDRLDVATEPKQNQLFIVGCIPPLGEHWDKAKSCEEQPQRGTCPPIQLVNSTIEDGNMCDIGYGAMNFDSLCEDRSSFPLDIINETSKWPDFLKMNKDAYGDYIFFYGQREQLYARHYGTRAGKIGDTIPENQPGEYYYPPQQGTPRQANLGSHIYFTTVSGSLTSTESQIFNRPYFLQRAQGPNNGILWADDLFITILDTTRNTNFNISVYSNQGAELTPANYRYKASDFSQYLRHTEEYEFEFVVQLCKVPLTADVLAHLNVMNPDILENWNLAFIPPPPAGIEDAYRYMQSLATRCPTENPTTEKKDPYKDKTFWTVDMSDKFSSDLSQSHLGRRFLTQMGLVNGTKRLRTVNSVNSKLKRAAKKRKTRA</sequence>
<dbReference type="InterPro" id="IPR011222">
    <property type="entry name" value="dsDNA_vir_gr_I_capsid"/>
</dbReference>
<keyword evidence="6 7" id="KW-1160">Virus entry into host cell</keyword>
<comment type="subunit">
    <text evidence="7">Self-assembles into homopentamers. The capsid has an icosahedral symmetry and consists of 72 capsomers, with each capsomer being a pentamer of L1. Interacts with the minor capsid protein L2; this interaction is necessary for viral genome encapsidation. Interacts with protein E2; this interaction enhances E2-dependent replication and transcription activation.</text>
</comment>
<comment type="function">
    <text evidence="7 8">Forms an icosahedral capsid with a T=7 symmetry and a 50 nm diameter. The capsid is composed of 72 pentamers linked to each other by disulfide bonds and associated with L2 proteins. Binds to heparan sulfate proteoglycans on cell surface of basal layer keratinocytes to provide initial virion attachment. This binding mediates a conformational change in the virus capsid that facilitates efficient infection. The virion enters the host cell via endocytosis. During virus trafficking, L1 protein dissociates from the viral DNA and the genomic DNA is released to the host nucleus. The virion assembly takes place within the cell nucleus. Encapsulates the genomic DNA together with protein L2.</text>
</comment>
<dbReference type="GO" id="GO:0075509">
    <property type="term" value="P:endocytosis involved in viral entry into host cell"/>
    <property type="evidence" value="ECO:0007669"/>
    <property type="project" value="UniProtKB-KW"/>
</dbReference>
<evidence type="ECO:0000256" key="4">
    <source>
        <dbReference type="ARBA" id="ARBA00022844"/>
    </source>
</evidence>
<protein>
    <recommendedName>
        <fullName evidence="7 8">Major capsid protein L1</fullName>
    </recommendedName>
</protein>
<dbReference type="SUPFAM" id="SSF88648">
    <property type="entry name" value="Group I dsDNA viruses"/>
    <property type="match status" value="1"/>
</dbReference>
<keyword evidence="1 7" id="KW-0167">Capsid protein</keyword>